<dbReference type="PRINTS" id="PR00014">
    <property type="entry name" value="FNTYPEIII"/>
</dbReference>
<evidence type="ECO:0000256" key="5">
    <source>
        <dbReference type="SAM" id="SignalP"/>
    </source>
</evidence>
<dbReference type="InterPro" id="IPR036116">
    <property type="entry name" value="FN3_sf"/>
</dbReference>
<evidence type="ECO:0000256" key="1">
    <source>
        <dbReference type="ARBA" id="ARBA00022737"/>
    </source>
</evidence>
<dbReference type="PANTHER" id="PTHR46708:SF2">
    <property type="entry name" value="FIBRONECTIN TYPE-III DOMAIN-CONTAINING PROTEIN"/>
    <property type="match status" value="1"/>
</dbReference>
<protein>
    <recommendedName>
        <fullName evidence="6">Fibronectin type-III domain-containing protein</fullName>
    </recommendedName>
</protein>
<feature type="domain" description="Fibronectin type-III" evidence="6">
    <location>
        <begin position="32"/>
        <end position="136"/>
    </location>
</feature>
<feature type="region of interest" description="Disordered" evidence="4">
    <location>
        <begin position="120"/>
        <end position="146"/>
    </location>
</feature>
<dbReference type="CDD" id="cd00063">
    <property type="entry name" value="FN3"/>
    <property type="match status" value="2"/>
</dbReference>
<dbReference type="InterPro" id="IPR013783">
    <property type="entry name" value="Ig-like_fold"/>
</dbReference>
<dbReference type="Pfam" id="PF00041">
    <property type="entry name" value="fn3"/>
    <property type="match status" value="2"/>
</dbReference>
<sequence>MRTKTLSVWLLLALLLSFFVATPAQAAGSPAAPTNVVALQDGCSDSITVSWDAPQQFVAGYRVHVYEKSYFHPEYYLYQTFTMALSEVRGGTSATIAVRDSSSPIGVEVVSVTDFSSPFEGGKESELLVPSDTQSPAATADVERSASAASPSNLTIAVDTNTALASARWTAPSVNGLVCTFDEYHATTDYTYGPNEDYDDYRGYDAVYAADSTSQNLALERNRGYEFCVWSSSAIHGYREQLTRLDSPKTCVKFTTGTSAPYSPGGIYSSASGNSITITWTDPASDGGTDITGYRVARTGTDASGSGPWSTVVAADRRSQTFTNLRPNTSYTFAVQAINAVGSSLPATATEVANPYSAPSVPTGVTGSTNDTARTATIAWAPPVSAGNPGITGYRVSRNGVDNAGSGPWSTVVTGSTRSFTFTNLAPSGTDTLTVAAVNAGGESPTGATVVALRGTALTAATPTITGTAKVGSTLTANAGTWGPSPVALAYQWRANGSAISGATGRTYRPVPADAGTVITVAVAGSQSGYVSTTRVSSGTAAVTAGTLTSATPTITGTAKVGSTLTAKPGTWGPSPVTLAYQWKANGTALSGATAATYTPTSATIGKAITVAVTGSKSGYAGASKTSAATGAVVAGTLSAATPSVTGTAKVGSTLTAKPGTWGPSPVTLTYQWKANGTALSGATAATYRPTSATVGKTITVTVTGKKTGYATATRSSAATAAVAT</sequence>
<dbReference type="InterPro" id="IPR050991">
    <property type="entry name" value="ECM_Regulatory_Proteins"/>
</dbReference>
<evidence type="ECO:0000313" key="8">
    <source>
        <dbReference type="Proteomes" id="UP000077071"/>
    </source>
</evidence>
<feature type="domain" description="Fibronectin type-III" evidence="6">
    <location>
        <begin position="361"/>
        <end position="459"/>
    </location>
</feature>
<evidence type="ECO:0000256" key="3">
    <source>
        <dbReference type="ARBA" id="ARBA00023326"/>
    </source>
</evidence>
<dbReference type="PROSITE" id="PS50853">
    <property type="entry name" value="FN3"/>
    <property type="match status" value="3"/>
</dbReference>
<dbReference type="STRING" id="33888.A6122_2575"/>
<dbReference type="KEGG" id="rtn:A6122_2575"/>
<evidence type="ECO:0000256" key="2">
    <source>
        <dbReference type="ARBA" id="ARBA00023295"/>
    </source>
</evidence>
<keyword evidence="1" id="KW-0677">Repeat</keyword>
<evidence type="ECO:0000256" key="4">
    <source>
        <dbReference type="SAM" id="MobiDB-lite"/>
    </source>
</evidence>
<dbReference type="SUPFAM" id="SSF49265">
    <property type="entry name" value="Fibronectin type III"/>
    <property type="match status" value="2"/>
</dbReference>
<reference evidence="7 8" key="1">
    <citation type="submission" date="2016-05" db="EMBL/GenBank/DDBJ databases">
        <title>Complete genome sequence of Rathayibacter tritici NCPPB 1953.</title>
        <authorList>
            <person name="Park J."/>
            <person name="Lee H.-H."/>
            <person name="Lee S.-W."/>
            <person name="Seo Y.-S."/>
        </authorList>
    </citation>
    <scope>NUCLEOTIDE SEQUENCE [LARGE SCALE GENOMIC DNA]</scope>
    <source>
        <strain evidence="7 8">NCPPB 1953</strain>
    </source>
</reference>
<dbReference type="PATRIC" id="fig|33888.3.peg.2882"/>
<keyword evidence="8" id="KW-1185">Reference proteome</keyword>
<dbReference type="GO" id="GO:0016798">
    <property type="term" value="F:hydrolase activity, acting on glycosyl bonds"/>
    <property type="evidence" value="ECO:0007669"/>
    <property type="project" value="UniProtKB-KW"/>
</dbReference>
<feature type="signal peptide" evidence="5">
    <location>
        <begin position="1"/>
        <end position="26"/>
    </location>
</feature>
<feature type="domain" description="Fibronectin type-III" evidence="6">
    <location>
        <begin position="260"/>
        <end position="360"/>
    </location>
</feature>
<dbReference type="OrthoDB" id="614750at2"/>
<feature type="chain" id="PRO_5007817611" description="Fibronectin type-III domain-containing protein" evidence="5">
    <location>
        <begin position="27"/>
        <end position="725"/>
    </location>
</feature>
<dbReference type="Proteomes" id="UP000077071">
    <property type="component" value="Chromosome"/>
</dbReference>
<dbReference type="GO" id="GO:0000272">
    <property type="term" value="P:polysaccharide catabolic process"/>
    <property type="evidence" value="ECO:0007669"/>
    <property type="project" value="UniProtKB-KW"/>
</dbReference>
<dbReference type="SMART" id="SM00060">
    <property type="entry name" value="FN3"/>
    <property type="match status" value="4"/>
</dbReference>
<proteinExistence type="predicted"/>
<keyword evidence="5" id="KW-0732">Signal</keyword>
<dbReference type="AlphaFoldDB" id="A0A160KVH0"/>
<dbReference type="InterPro" id="IPR003961">
    <property type="entry name" value="FN3_dom"/>
</dbReference>
<keyword evidence="2" id="KW-0326">Glycosidase</keyword>
<dbReference type="EMBL" id="CP015515">
    <property type="protein sequence ID" value="AND17689.1"/>
    <property type="molecule type" value="Genomic_DNA"/>
</dbReference>
<dbReference type="Gene3D" id="2.60.40.2700">
    <property type="match status" value="3"/>
</dbReference>
<accession>A0A160KVH0</accession>
<keyword evidence="2" id="KW-0378">Hydrolase</keyword>
<gene>
    <name evidence="7" type="ORF">A6122_2575</name>
</gene>
<organism evidence="7 8">
    <name type="scientific">Rathayibacter tritici</name>
    <dbReference type="NCBI Taxonomy" id="33888"/>
    <lineage>
        <taxon>Bacteria</taxon>
        <taxon>Bacillati</taxon>
        <taxon>Actinomycetota</taxon>
        <taxon>Actinomycetes</taxon>
        <taxon>Micrococcales</taxon>
        <taxon>Microbacteriaceae</taxon>
        <taxon>Rathayibacter</taxon>
    </lineage>
</organism>
<dbReference type="Gene3D" id="2.60.40.10">
    <property type="entry name" value="Immunoglobulins"/>
    <property type="match status" value="2"/>
</dbReference>
<keyword evidence="3" id="KW-0119">Carbohydrate metabolism</keyword>
<name>A0A160KVH0_9MICO</name>
<keyword evidence="3" id="KW-0624">Polysaccharide degradation</keyword>
<dbReference type="PANTHER" id="PTHR46708">
    <property type="entry name" value="TENASCIN"/>
    <property type="match status" value="1"/>
</dbReference>
<evidence type="ECO:0000259" key="6">
    <source>
        <dbReference type="PROSITE" id="PS50853"/>
    </source>
</evidence>
<evidence type="ECO:0000313" key="7">
    <source>
        <dbReference type="EMBL" id="AND17689.1"/>
    </source>
</evidence>